<comment type="caution">
    <text evidence="1">The sequence shown here is derived from an EMBL/GenBank/DDBJ whole genome shotgun (WGS) entry which is preliminary data.</text>
</comment>
<sequence length="68" mass="7386">MVFAISTEEPTRTGYDPNLTCMMGAIFLGEGMEGNGGGSSPMRLRFPIIGQDFWAWWRVELAAAESAG</sequence>
<evidence type="ECO:0000313" key="1">
    <source>
        <dbReference type="EMBL" id="KAJ6696123.1"/>
    </source>
</evidence>
<accession>A0A9Q0T0F5</accession>
<gene>
    <name evidence="1" type="ORF">OIU74_015092</name>
</gene>
<organism evidence="1 2">
    <name type="scientific">Salix koriyanagi</name>
    <dbReference type="NCBI Taxonomy" id="2511006"/>
    <lineage>
        <taxon>Eukaryota</taxon>
        <taxon>Viridiplantae</taxon>
        <taxon>Streptophyta</taxon>
        <taxon>Embryophyta</taxon>
        <taxon>Tracheophyta</taxon>
        <taxon>Spermatophyta</taxon>
        <taxon>Magnoliopsida</taxon>
        <taxon>eudicotyledons</taxon>
        <taxon>Gunneridae</taxon>
        <taxon>Pentapetalae</taxon>
        <taxon>rosids</taxon>
        <taxon>fabids</taxon>
        <taxon>Malpighiales</taxon>
        <taxon>Salicaceae</taxon>
        <taxon>Saliceae</taxon>
        <taxon>Salix</taxon>
    </lineage>
</organism>
<dbReference type="Proteomes" id="UP001151752">
    <property type="component" value="Chromosome 3"/>
</dbReference>
<proteinExistence type="predicted"/>
<reference evidence="1" key="1">
    <citation type="submission" date="2022-11" db="EMBL/GenBank/DDBJ databases">
        <authorList>
            <person name="Hyden B.L."/>
            <person name="Feng K."/>
            <person name="Yates T."/>
            <person name="Jawdy S."/>
            <person name="Smart L.B."/>
            <person name="Muchero W."/>
        </authorList>
    </citation>
    <scope>NUCLEOTIDE SEQUENCE</scope>
    <source>
        <tissue evidence="1">Shoot tip</tissue>
    </source>
</reference>
<keyword evidence="2" id="KW-1185">Reference proteome</keyword>
<name>A0A9Q0T0F5_9ROSI</name>
<evidence type="ECO:0000313" key="2">
    <source>
        <dbReference type="Proteomes" id="UP001151752"/>
    </source>
</evidence>
<protein>
    <submittedName>
        <fullName evidence="1">Uncharacterized protein</fullName>
    </submittedName>
</protein>
<dbReference type="AlphaFoldDB" id="A0A9Q0T0F5"/>
<dbReference type="EMBL" id="JAPFFM010000017">
    <property type="protein sequence ID" value="KAJ6696123.1"/>
    <property type="molecule type" value="Genomic_DNA"/>
</dbReference>
<reference evidence="1" key="2">
    <citation type="journal article" date="2023" name="Int. J. Mol. Sci.">
        <title>De Novo Assembly and Annotation of 11 Diverse Shrub Willow (Salix) Genomes Reveals Novel Gene Organization in Sex-Linked Regions.</title>
        <authorList>
            <person name="Hyden B."/>
            <person name="Feng K."/>
            <person name="Yates T.B."/>
            <person name="Jawdy S."/>
            <person name="Cereghino C."/>
            <person name="Smart L.B."/>
            <person name="Muchero W."/>
        </authorList>
    </citation>
    <scope>NUCLEOTIDE SEQUENCE</scope>
    <source>
        <tissue evidence="1">Shoot tip</tissue>
    </source>
</reference>